<feature type="transmembrane region" description="Helical" evidence="11">
    <location>
        <begin position="53"/>
        <end position="71"/>
    </location>
</feature>
<evidence type="ECO:0000313" key="14">
    <source>
        <dbReference type="EMBL" id="SHO49154.1"/>
    </source>
</evidence>
<keyword evidence="6 11" id="KW-0812">Transmembrane</keyword>
<dbReference type="Pfam" id="PF25994">
    <property type="entry name" value="HH_AprE"/>
    <property type="match status" value="1"/>
</dbReference>
<name>A0A1M7Y939_9BACT</name>
<dbReference type="GO" id="GO:0009306">
    <property type="term" value="P:protein secretion"/>
    <property type="evidence" value="ECO:0007669"/>
    <property type="project" value="InterPro"/>
</dbReference>
<dbReference type="InterPro" id="IPR006144">
    <property type="entry name" value="Secretion_HlyD_CS"/>
</dbReference>
<feature type="coiled-coil region" evidence="9">
    <location>
        <begin position="231"/>
        <end position="303"/>
    </location>
</feature>
<keyword evidence="4" id="KW-1003">Cell membrane</keyword>
<keyword evidence="5" id="KW-0997">Cell inner membrane</keyword>
<dbReference type="PRINTS" id="PR01490">
    <property type="entry name" value="RTXTOXIND"/>
</dbReference>
<dbReference type="EMBL" id="FRFE01000012">
    <property type="protein sequence ID" value="SHO49154.1"/>
    <property type="molecule type" value="Genomic_DNA"/>
</dbReference>
<dbReference type="PANTHER" id="PTHR30386">
    <property type="entry name" value="MEMBRANE FUSION SUBUNIT OF EMRAB-TOLC MULTIDRUG EFFLUX PUMP"/>
    <property type="match status" value="1"/>
</dbReference>
<evidence type="ECO:0000256" key="6">
    <source>
        <dbReference type="ARBA" id="ARBA00022692"/>
    </source>
</evidence>
<dbReference type="Pfam" id="PF26002">
    <property type="entry name" value="Beta-barrel_AprE"/>
    <property type="match status" value="1"/>
</dbReference>
<evidence type="ECO:0000256" key="1">
    <source>
        <dbReference type="ARBA" id="ARBA00004377"/>
    </source>
</evidence>
<evidence type="ECO:0000256" key="11">
    <source>
        <dbReference type="SAM" id="Phobius"/>
    </source>
</evidence>
<comment type="subcellular location">
    <subcellularLocation>
        <location evidence="1">Cell inner membrane</location>
        <topology evidence="1">Single-pass membrane protein</topology>
    </subcellularLocation>
</comment>
<protein>
    <submittedName>
        <fullName evidence="14">Membrane fusion protein, adhesin transport system</fullName>
    </submittedName>
</protein>
<dbReference type="AlphaFoldDB" id="A0A1M7Y939"/>
<evidence type="ECO:0000256" key="5">
    <source>
        <dbReference type="ARBA" id="ARBA00022519"/>
    </source>
</evidence>
<dbReference type="PANTHER" id="PTHR30386:SF26">
    <property type="entry name" value="TRANSPORT PROTEIN COMB"/>
    <property type="match status" value="1"/>
</dbReference>
<dbReference type="Gene3D" id="1.10.287.470">
    <property type="entry name" value="Helix hairpin bin"/>
    <property type="match status" value="1"/>
</dbReference>
<evidence type="ECO:0000256" key="2">
    <source>
        <dbReference type="ARBA" id="ARBA00009477"/>
    </source>
</evidence>
<evidence type="ECO:0000256" key="7">
    <source>
        <dbReference type="ARBA" id="ARBA00022989"/>
    </source>
</evidence>
<dbReference type="InterPro" id="IPR050739">
    <property type="entry name" value="MFP"/>
</dbReference>
<dbReference type="STRING" id="1121416.SAMN02745220_02727"/>
<evidence type="ECO:0000313" key="15">
    <source>
        <dbReference type="Proteomes" id="UP000184603"/>
    </source>
</evidence>
<keyword evidence="7 11" id="KW-1133">Transmembrane helix</keyword>
<evidence type="ECO:0000256" key="10">
    <source>
        <dbReference type="SAM" id="MobiDB-lite"/>
    </source>
</evidence>
<dbReference type="NCBIfam" id="TIGR01843">
    <property type="entry name" value="type_I_hlyD"/>
    <property type="match status" value="1"/>
</dbReference>
<keyword evidence="3" id="KW-0813">Transport</keyword>
<keyword evidence="9" id="KW-0175">Coiled coil</keyword>
<evidence type="ECO:0000256" key="4">
    <source>
        <dbReference type="ARBA" id="ARBA00022475"/>
    </source>
</evidence>
<feature type="coiled-coil region" evidence="9">
    <location>
        <begin position="167"/>
        <end position="201"/>
    </location>
</feature>
<evidence type="ECO:0000259" key="12">
    <source>
        <dbReference type="Pfam" id="PF25994"/>
    </source>
</evidence>
<sequence length="464" mass="52241">MSAENQGPASPSREEQIGDGQSRYSGKYSKRDVEFMNSLSGAMLAGSSSRLNVLLYVICLVIVAAVIWAYFAELDERTKGIGRTIPSQQIQVVQNLEGGIIKEIHVVEGQFVHAGDLLVTIDDTGIGSSYSESASKINELRAKSSRLRAEAGITDTLVELEGDQNMARLMENEKRLFATQLRQYENQQSVLQQQLQQRKVELVDAEQDLKSFKTSQDMINREMQLSRPLLKKNLISELEFLQLEQRDLEKKQEINRTIKKIEKLNLQIIEAEQKIKELEETRKAEALEELNAAMAEIDRLTFTQVAIEDRVTRTSVRSPVDGTVKQLLINTVGGVVKPGMDILEIVPIDKNVLVETKIKPSDIAFIYPGQKAILKFTAYDFAIYGGLDGEVTLISADTITDEKGEEFYLVRVKCDKNYLGTEDNKKNIIIGMTAQVDIITGKKTVMQYIMKPILRAKYNALRER</sequence>
<dbReference type="GO" id="GO:0005886">
    <property type="term" value="C:plasma membrane"/>
    <property type="evidence" value="ECO:0007669"/>
    <property type="project" value="UniProtKB-SubCell"/>
</dbReference>
<dbReference type="InterPro" id="IPR058781">
    <property type="entry name" value="HH_AprE-like"/>
</dbReference>
<organism evidence="14 15">
    <name type="scientific">Desulfopila aestuarii DSM 18488</name>
    <dbReference type="NCBI Taxonomy" id="1121416"/>
    <lineage>
        <taxon>Bacteria</taxon>
        <taxon>Pseudomonadati</taxon>
        <taxon>Thermodesulfobacteriota</taxon>
        <taxon>Desulfobulbia</taxon>
        <taxon>Desulfobulbales</taxon>
        <taxon>Desulfocapsaceae</taxon>
        <taxon>Desulfopila</taxon>
    </lineage>
</organism>
<evidence type="ECO:0000259" key="13">
    <source>
        <dbReference type="Pfam" id="PF26002"/>
    </source>
</evidence>
<keyword evidence="8 11" id="KW-0472">Membrane</keyword>
<dbReference type="InterPro" id="IPR058982">
    <property type="entry name" value="Beta-barrel_AprE"/>
</dbReference>
<accession>A0A1M7Y939</accession>
<evidence type="ECO:0000256" key="8">
    <source>
        <dbReference type="ARBA" id="ARBA00023136"/>
    </source>
</evidence>
<evidence type="ECO:0000256" key="9">
    <source>
        <dbReference type="SAM" id="Coils"/>
    </source>
</evidence>
<dbReference type="Gene3D" id="2.40.50.100">
    <property type="match status" value="1"/>
</dbReference>
<proteinExistence type="inferred from homology"/>
<feature type="domain" description="AprE-like long alpha-helical hairpin" evidence="12">
    <location>
        <begin position="128"/>
        <end position="301"/>
    </location>
</feature>
<reference evidence="14 15" key="1">
    <citation type="submission" date="2016-12" db="EMBL/GenBank/DDBJ databases">
        <authorList>
            <person name="Song W.-J."/>
            <person name="Kurnit D.M."/>
        </authorList>
    </citation>
    <scope>NUCLEOTIDE SEQUENCE [LARGE SCALE GENOMIC DNA]</scope>
    <source>
        <strain evidence="14 15">DSM 18488</strain>
    </source>
</reference>
<evidence type="ECO:0000256" key="3">
    <source>
        <dbReference type="ARBA" id="ARBA00022448"/>
    </source>
</evidence>
<dbReference type="SUPFAM" id="SSF111369">
    <property type="entry name" value="HlyD-like secretion proteins"/>
    <property type="match status" value="1"/>
</dbReference>
<comment type="similarity">
    <text evidence="2">Belongs to the membrane fusion protein (MFP) (TC 8.A.1) family.</text>
</comment>
<dbReference type="Gene3D" id="2.40.30.170">
    <property type="match status" value="1"/>
</dbReference>
<gene>
    <name evidence="14" type="ORF">SAMN02745220_02727</name>
</gene>
<feature type="region of interest" description="Disordered" evidence="10">
    <location>
        <begin position="1"/>
        <end position="25"/>
    </location>
</feature>
<feature type="domain" description="AprE-like beta-barrel" evidence="13">
    <location>
        <begin position="353"/>
        <end position="441"/>
    </location>
</feature>
<dbReference type="InterPro" id="IPR010129">
    <property type="entry name" value="T1SS_HlyD"/>
</dbReference>
<dbReference type="PROSITE" id="PS00543">
    <property type="entry name" value="HLYD_FAMILY"/>
    <property type="match status" value="1"/>
</dbReference>
<dbReference type="RefSeq" id="WP_234981174.1">
    <property type="nucleotide sequence ID" value="NZ_FRFE01000012.1"/>
</dbReference>
<keyword evidence="15" id="KW-1185">Reference proteome</keyword>
<dbReference type="Proteomes" id="UP000184603">
    <property type="component" value="Unassembled WGS sequence"/>
</dbReference>